<reference evidence="3" key="1">
    <citation type="submission" date="2016-11" db="EMBL/GenBank/DDBJ databases">
        <authorList>
            <person name="Varghese N."/>
            <person name="Submissions S."/>
        </authorList>
    </citation>
    <scope>NUCLEOTIDE SEQUENCE [LARGE SCALE GENOMIC DNA]</scope>
    <source>
        <strain evidence="3">DSM 26884</strain>
    </source>
</reference>
<feature type="chain" id="PRO_5009916832" description="Fimbrillin-A associated anchor protein Mfa1 and Mfa2" evidence="1">
    <location>
        <begin position="21"/>
        <end position="301"/>
    </location>
</feature>
<gene>
    <name evidence="2" type="ORF">SAMN05444350_10795</name>
</gene>
<dbReference type="Proteomes" id="UP000184192">
    <property type="component" value="Unassembled WGS sequence"/>
</dbReference>
<dbReference type="RefSeq" id="WP_073313141.1">
    <property type="nucleotide sequence ID" value="NZ_FQZN01000007.1"/>
</dbReference>
<dbReference type="EMBL" id="FQZN01000007">
    <property type="protein sequence ID" value="SHI76199.1"/>
    <property type="molecule type" value="Genomic_DNA"/>
</dbReference>
<evidence type="ECO:0000256" key="1">
    <source>
        <dbReference type="SAM" id="SignalP"/>
    </source>
</evidence>
<proteinExistence type="predicted"/>
<keyword evidence="1" id="KW-0732">Signal</keyword>
<accession>A0A1M6DST9</accession>
<dbReference type="GeneID" id="92711646"/>
<evidence type="ECO:0000313" key="2">
    <source>
        <dbReference type="EMBL" id="SHI76199.1"/>
    </source>
</evidence>
<feature type="signal peptide" evidence="1">
    <location>
        <begin position="1"/>
        <end position="20"/>
    </location>
</feature>
<evidence type="ECO:0008006" key="4">
    <source>
        <dbReference type="Google" id="ProtNLM"/>
    </source>
</evidence>
<protein>
    <recommendedName>
        <fullName evidence="4">Fimbrillin-A associated anchor protein Mfa1 and Mfa2</fullName>
    </recommendedName>
</protein>
<evidence type="ECO:0000313" key="3">
    <source>
        <dbReference type="Proteomes" id="UP000184192"/>
    </source>
</evidence>
<keyword evidence="3" id="KW-1185">Reference proteome</keyword>
<organism evidence="2 3">
    <name type="scientific">Bacteroides stercorirosoris</name>
    <dbReference type="NCBI Taxonomy" id="871324"/>
    <lineage>
        <taxon>Bacteria</taxon>
        <taxon>Pseudomonadati</taxon>
        <taxon>Bacteroidota</taxon>
        <taxon>Bacteroidia</taxon>
        <taxon>Bacteroidales</taxon>
        <taxon>Bacteroidaceae</taxon>
        <taxon>Bacteroides</taxon>
    </lineage>
</organism>
<dbReference type="AlphaFoldDB" id="A0A1M6DST9"/>
<dbReference type="PROSITE" id="PS51257">
    <property type="entry name" value="PROKAR_LIPOPROTEIN"/>
    <property type="match status" value="1"/>
</dbReference>
<sequence length="301" mass="31698">MKTISTRTLTQAISILTLTAATLTACIKDDLYNTPHPDQGAIILTTDWTQRGEGIPVPTDYTVEAARSTFVLQAQEKAIPALFAPGSITLLAYNLLDGVSIANGTATVARTTDNDNLQRPDPGMLFGGTAVTTVIADDTVRVGLPMRQLFRRVQFELTITGGDPERITGIEARLEGAASSVRISTGEVTGEAINATANAAAGSAVAVQIPFVRTGNKLTAAIQMPGIIATAPQRTVITLTFTDGKRQTAETDVSEAFTNFNANRLTPLRLSGSLYAPESAEASGSIVNWTDVQGGDVDAEM</sequence>
<name>A0A1M6DST9_9BACE</name>